<dbReference type="PANTHER" id="PTHR10339:SF25">
    <property type="entry name" value="SECRETED EXOENZYME S"/>
    <property type="match status" value="1"/>
</dbReference>
<evidence type="ECO:0000256" key="6">
    <source>
        <dbReference type="ARBA" id="ARBA00022679"/>
    </source>
</evidence>
<dbReference type="SUPFAM" id="SSF56399">
    <property type="entry name" value="ADP-ribosylation"/>
    <property type="match status" value="1"/>
</dbReference>
<dbReference type="Proteomes" id="UP000663865">
    <property type="component" value="Unassembled WGS sequence"/>
</dbReference>
<keyword evidence="10" id="KW-0521">NADP</keyword>
<reference evidence="12" key="1">
    <citation type="submission" date="2021-02" db="EMBL/GenBank/DDBJ databases">
        <authorList>
            <person name="Nowell W R."/>
        </authorList>
    </citation>
    <scope>NUCLEOTIDE SEQUENCE</scope>
</reference>
<evidence type="ECO:0000256" key="3">
    <source>
        <dbReference type="ARBA" id="ARBA00022525"/>
    </source>
</evidence>
<evidence type="ECO:0000256" key="11">
    <source>
        <dbReference type="SAM" id="MobiDB-lite"/>
    </source>
</evidence>
<comment type="catalytic activity">
    <reaction evidence="9 10">
        <text>L-arginyl-[protein] + NAD(+) = N(omega)-(ADP-D-ribosyl)-L-arginyl-[protein] + nicotinamide + H(+)</text>
        <dbReference type="Rhea" id="RHEA:19149"/>
        <dbReference type="Rhea" id="RHEA-COMP:10532"/>
        <dbReference type="Rhea" id="RHEA-COMP:15087"/>
        <dbReference type="ChEBI" id="CHEBI:15378"/>
        <dbReference type="ChEBI" id="CHEBI:17154"/>
        <dbReference type="ChEBI" id="CHEBI:29965"/>
        <dbReference type="ChEBI" id="CHEBI:57540"/>
        <dbReference type="ChEBI" id="CHEBI:142554"/>
        <dbReference type="EC" id="2.4.2.31"/>
    </reaction>
</comment>
<evidence type="ECO:0000313" key="12">
    <source>
        <dbReference type="EMBL" id="CAF3391320.1"/>
    </source>
</evidence>
<comment type="similarity">
    <text evidence="2 10">Belongs to the Arg-specific ADP-ribosyltransferase family.</text>
</comment>
<dbReference type="InterPro" id="IPR000768">
    <property type="entry name" value="ART"/>
</dbReference>
<keyword evidence="4" id="KW-0800">Toxin</keyword>
<protein>
    <recommendedName>
        <fullName evidence="10">NAD(P)(+)--arginine ADP-ribosyltransferase</fullName>
        <ecNumber evidence="10">2.4.2.31</ecNumber>
    </recommendedName>
    <alternativeName>
        <fullName evidence="10">Mono(ADP-ribosyl)transferase</fullName>
    </alternativeName>
</protein>
<feature type="region of interest" description="Disordered" evidence="11">
    <location>
        <begin position="251"/>
        <end position="296"/>
    </location>
</feature>
<keyword evidence="10" id="KW-0520">NAD</keyword>
<dbReference type="PROSITE" id="PS51996">
    <property type="entry name" value="TR_MART"/>
    <property type="match status" value="1"/>
</dbReference>
<evidence type="ECO:0000256" key="4">
    <source>
        <dbReference type="ARBA" id="ARBA00022656"/>
    </source>
</evidence>
<dbReference type="Pfam" id="PF01129">
    <property type="entry name" value="ART"/>
    <property type="match status" value="1"/>
</dbReference>
<comment type="subcellular location">
    <subcellularLocation>
        <location evidence="1">Secreted</location>
    </subcellularLocation>
</comment>
<keyword evidence="5 10" id="KW-0328">Glycosyltransferase</keyword>
<accession>A0A817ZEY3</accession>
<evidence type="ECO:0000313" key="13">
    <source>
        <dbReference type="Proteomes" id="UP000663865"/>
    </source>
</evidence>
<evidence type="ECO:0000256" key="2">
    <source>
        <dbReference type="ARBA" id="ARBA00009558"/>
    </source>
</evidence>
<keyword evidence="6 10" id="KW-0808">Transferase</keyword>
<dbReference type="InterPro" id="IPR050999">
    <property type="entry name" value="ADP-ribosyltransferase_ARG"/>
</dbReference>
<keyword evidence="7" id="KW-0548">Nucleotidyltransferase</keyword>
<evidence type="ECO:0000256" key="8">
    <source>
        <dbReference type="ARBA" id="ARBA00023026"/>
    </source>
</evidence>
<evidence type="ECO:0000256" key="9">
    <source>
        <dbReference type="ARBA" id="ARBA00047597"/>
    </source>
</evidence>
<evidence type="ECO:0000256" key="7">
    <source>
        <dbReference type="ARBA" id="ARBA00022695"/>
    </source>
</evidence>
<dbReference type="GO" id="GO:0106274">
    <property type="term" value="F:NAD+-protein-arginine ADP-ribosyltransferase activity"/>
    <property type="evidence" value="ECO:0007669"/>
    <property type="project" value="UniProtKB-EC"/>
</dbReference>
<evidence type="ECO:0000256" key="1">
    <source>
        <dbReference type="ARBA" id="ARBA00004613"/>
    </source>
</evidence>
<evidence type="ECO:0000256" key="10">
    <source>
        <dbReference type="RuleBase" id="RU361228"/>
    </source>
</evidence>
<dbReference type="PANTHER" id="PTHR10339">
    <property type="entry name" value="ADP-RIBOSYLTRANSFERASE"/>
    <property type="match status" value="1"/>
</dbReference>
<dbReference type="EC" id="2.4.2.31" evidence="10"/>
<sequence>MATAAGGGEEATIQRILRITDIADEPLRFIAPIGGYEEMPLVSLEKAVEPLVSILPAVQSHAYVAKQMCDSPADGLTTDESASIMLYTMGWEPLNKCLYVVLNDTLRSSERQQKLKPWYLFLRLFLSALFRLPLLPKIAYRGVRLDLSKRYTEGKTIVWWGFSSCTTAVSVLQSEQFLGMTGTRTMFTLQCQSARNIRNHSYFPAEDEVLLMAATQFKVMGCLKQGNLHIIQLEETTPPFPLLQPVPITGSLSIHSNPPDDSKTTSLHISKEKSKKHINKSQIDTHETAASTSKKTGINSITGQMSAVKISASINEGAFDISPTSTMILINIVSSRTYGLDFCWIISNKNNLTVPLEILISELSLRKLFDLTFM</sequence>
<dbReference type="GO" id="GO:0090729">
    <property type="term" value="F:toxin activity"/>
    <property type="evidence" value="ECO:0007669"/>
    <property type="project" value="UniProtKB-KW"/>
</dbReference>
<dbReference type="GO" id="GO:0016779">
    <property type="term" value="F:nucleotidyltransferase activity"/>
    <property type="evidence" value="ECO:0007669"/>
    <property type="project" value="UniProtKB-KW"/>
</dbReference>
<dbReference type="Gene3D" id="3.90.176.10">
    <property type="entry name" value="Toxin ADP-ribosyltransferase, Chain A, domain 1"/>
    <property type="match status" value="1"/>
</dbReference>
<evidence type="ECO:0000256" key="5">
    <source>
        <dbReference type="ARBA" id="ARBA00022676"/>
    </source>
</evidence>
<dbReference type="GO" id="GO:0003950">
    <property type="term" value="F:NAD+ poly-ADP-ribosyltransferase activity"/>
    <property type="evidence" value="ECO:0007669"/>
    <property type="project" value="TreeGrafter"/>
</dbReference>
<dbReference type="EMBL" id="CAJNYV010000859">
    <property type="protein sequence ID" value="CAF3391320.1"/>
    <property type="molecule type" value="Genomic_DNA"/>
</dbReference>
<dbReference type="GO" id="GO:0005576">
    <property type="term" value="C:extracellular region"/>
    <property type="evidence" value="ECO:0007669"/>
    <property type="project" value="UniProtKB-SubCell"/>
</dbReference>
<keyword evidence="3" id="KW-0964">Secreted</keyword>
<organism evidence="12 13">
    <name type="scientific">Rotaria socialis</name>
    <dbReference type="NCBI Taxonomy" id="392032"/>
    <lineage>
        <taxon>Eukaryota</taxon>
        <taxon>Metazoa</taxon>
        <taxon>Spiralia</taxon>
        <taxon>Gnathifera</taxon>
        <taxon>Rotifera</taxon>
        <taxon>Eurotatoria</taxon>
        <taxon>Bdelloidea</taxon>
        <taxon>Philodinida</taxon>
        <taxon>Philodinidae</taxon>
        <taxon>Rotaria</taxon>
    </lineage>
</organism>
<name>A0A817ZEY3_9BILA</name>
<gene>
    <name evidence="12" type="ORF">KIK155_LOCUS7234</name>
</gene>
<keyword evidence="8" id="KW-0843">Virulence</keyword>
<proteinExistence type="inferred from homology"/>
<comment type="caution">
    <text evidence="12">The sequence shown here is derived from an EMBL/GenBank/DDBJ whole genome shotgun (WGS) entry which is preliminary data.</text>
</comment>
<dbReference type="AlphaFoldDB" id="A0A817ZEY3"/>